<evidence type="ECO:0000256" key="2">
    <source>
        <dbReference type="ARBA" id="ARBA00005013"/>
    </source>
</evidence>
<evidence type="ECO:0000313" key="8">
    <source>
        <dbReference type="EMBL" id="OKH48773.1"/>
    </source>
</evidence>
<proteinExistence type="inferred from homology"/>
<evidence type="ECO:0000256" key="6">
    <source>
        <dbReference type="RuleBase" id="RU362079"/>
    </source>
</evidence>
<evidence type="ECO:0000256" key="4">
    <source>
        <dbReference type="ARBA" id="ARBA00022909"/>
    </source>
</evidence>
<dbReference type="CDD" id="cd00534">
    <property type="entry name" value="DHNA_DHNTPE"/>
    <property type="match status" value="1"/>
</dbReference>
<dbReference type="GO" id="GO:0005737">
    <property type="term" value="C:cytoplasm"/>
    <property type="evidence" value="ECO:0007669"/>
    <property type="project" value="TreeGrafter"/>
</dbReference>
<dbReference type="InterPro" id="IPR043133">
    <property type="entry name" value="GTP-CH-I_C/QueF"/>
</dbReference>
<dbReference type="EMBL" id="MRCG01000005">
    <property type="protein sequence ID" value="OKH48773.1"/>
    <property type="molecule type" value="Genomic_DNA"/>
</dbReference>
<dbReference type="RefSeq" id="WP_073608184.1">
    <property type="nucleotide sequence ID" value="NZ_MRCG01000005.1"/>
</dbReference>
<reference evidence="8 9" key="1">
    <citation type="submission" date="2016-11" db="EMBL/GenBank/DDBJ databases">
        <title>Draft Genome Sequences of Nine Cyanobacterial Strains from Diverse Habitats.</title>
        <authorList>
            <person name="Zhu T."/>
            <person name="Hou S."/>
            <person name="Lu X."/>
            <person name="Hess W.R."/>
        </authorList>
    </citation>
    <scope>NUCLEOTIDE SEQUENCE [LARGE SCALE GENOMIC DNA]</scope>
    <source>
        <strain evidence="8 9">NIES-30</strain>
    </source>
</reference>
<gene>
    <name evidence="8" type="ORF">NIES30_09570</name>
</gene>
<dbReference type="SUPFAM" id="SSF55620">
    <property type="entry name" value="Tetrahydrobiopterin biosynthesis enzymes-like"/>
    <property type="match status" value="1"/>
</dbReference>
<dbReference type="Pfam" id="PF02152">
    <property type="entry name" value="FolB"/>
    <property type="match status" value="1"/>
</dbReference>
<dbReference type="UniPathway" id="UPA00077">
    <property type="reaction ID" value="UER00154"/>
</dbReference>
<dbReference type="SMART" id="SM00905">
    <property type="entry name" value="FolB"/>
    <property type="match status" value="1"/>
</dbReference>
<evidence type="ECO:0000256" key="5">
    <source>
        <dbReference type="ARBA" id="ARBA00023239"/>
    </source>
</evidence>
<dbReference type="FunFam" id="3.30.1130.10:FF:000003">
    <property type="entry name" value="7,8-dihydroneopterin aldolase"/>
    <property type="match status" value="1"/>
</dbReference>
<accession>A0A1U7J757</accession>
<dbReference type="GO" id="GO:0004150">
    <property type="term" value="F:dihydroneopterin aldolase activity"/>
    <property type="evidence" value="ECO:0007669"/>
    <property type="project" value="UniProtKB-UniRule"/>
</dbReference>
<dbReference type="AlphaFoldDB" id="A0A1U7J757"/>
<comment type="caution">
    <text evidence="8">The sequence shown here is derived from an EMBL/GenBank/DDBJ whole genome shotgun (WGS) entry which is preliminary data.</text>
</comment>
<feature type="domain" description="Dihydroneopterin aldolase/epimerase" evidence="7">
    <location>
        <begin position="4"/>
        <end position="117"/>
    </location>
</feature>
<protein>
    <recommendedName>
        <fullName evidence="6">7,8-dihydroneopterin aldolase</fullName>
        <ecNumber evidence="6">4.1.2.25</ecNumber>
    </recommendedName>
</protein>
<comment type="function">
    <text evidence="6">Catalyzes the conversion of 7,8-dihydroneopterin to 6-hydroxymethyl-7,8-dihydropterin.</text>
</comment>
<evidence type="ECO:0000256" key="3">
    <source>
        <dbReference type="ARBA" id="ARBA00005708"/>
    </source>
</evidence>
<dbReference type="GO" id="GO:0046654">
    <property type="term" value="P:tetrahydrofolate biosynthetic process"/>
    <property type="evidence" value="ECO:0007669"/>
    <property type="project" value="UniProtKB-UniRule"/>
</dbReference>
<evidence type="ECO:0000313" key="9">
    <source>
        <dbReference type="Proteomes" id="UP000185557"/>
    </source>
</evidence>
<name>A0A1U7J757_9CYAN</name>
<dbReference type="NCBIfam" id="TIGR00526">
    <property type="entry name" value="folB_dom"/>
    <property type="match status" value="1"/>
</dbReference>
<comment type="catalytic activity">
    <reaction evidence="1 6">
        <text>7,8-dihydroneopterin = 6-hydroxymethyl-7,8-dihydropterin + glycolaldehyde</text>
        <dbReference type="Rhea" id="RHEA:10540"/>
        <dbReference type="ChEBI" id="CHEBI:17001"/>
        <dbReference type="ChEBI" id="CHEBI:17071"/>
        <dbReference type="ChEBI" id="CHEBI:44841"/>
        <dbReference type="EC" id="4.1.2.25"/>
    </reaction>
</comment>
<dbReference type="STRING" id="549789.NIES30_09570"/>
<dbReference type="Gene3D" id="3.30.1130.10">
    <property type="match status" value="1"/>
</dbReference>
<dbReference type="OrthoDB" id="9803748at2"/>
<dbReference type="NCBIfam" id="TIGR00525">
    <property type="entry name" value="folB"/>
    <property type="match status" value="1"/>
</dbReference>
<comment type="pathway">
    <text evidence="2 6">Cofactor biosynthesis; tetrahydrofolate biosynthesis; 2-amino-4-hydroxy-6-hydroxymethyl-7,8-dihydropteridine diphosphate from 7,8-dihydroneopterin triphosphate: step 3/4.</text>
</comment>
<comment type="similarity">
    <text evidence="3 6">Belongs to the DHNA family.</text>
</comment>
<dbReference type="PANTHER" id="PTHR42844:SF1">
    <property type="entry name" value="DIHYDRONEOPTERIN ALDOLASE 1-RELATED"/>
    <property type="match status" value="1"/>
</dbReference>
<keyword evidence="5 6" id="KW-0456">Lyase</keyword>
<dbReference type="GO" id="GO:0046656">
    <property type="term" value="P:folic acid biosynthetic process"/>
    <property type="evidence" value="ECO:0007669"/>
    <property type="project" value="UniProtKB-UniRule"/>
</dbReference>
<dbReference type="Proteomes" id="UP000185557">
    <property type="component" value="Unassembled WGS sequence"/>
</dbReference>
<keyword evidence="4 6" id="KW-0289">Folate biosynthesis</keyword>
<evidence type="ECO:0000256" key="1">
    <source>
        <dbReference type="ARBA" id="ARBA00001353"/>
    </source>
</evidence>
<evidence type="ECO:0000259" key="7">
    <source>
        <dbReference type="SMART" id="SM00905"/>
    </source>
</evidence>
<dbReference type="InterPro" id="IPR006156">
    <property type="entry name" value="Dihydroneopterin_aldolase"/>
</dbReference>
<dbReference type="EC" id="4.1.2.25" evidence="6"/>
<dbReference type="InterPro" id="IPR006157">
    <property type="entry name" value="FolB_dom"/>
</dbReference>
<dbReference type="PANTHER" id="PTHR42844">
    <property type="entry name" value="DIHYDRONEOPTERIN ALDOLASE 1-RELATED"/>
    <property type="match status" value="1"/>
</dbReference>
<organism evidence="8 9">
    <name type="scientific">Phormidium tenue NIES-30</name>
    <dbReference type="NCBI Taxonomy" id="549789"/>
    <lineage>
        <taxon>Bacteria</taxon>
        <taxon>Bacillati</taxon>
        <taxon>Cyanobacteriota</taxon>
        <taxon>Cyanophyceae</taxon>
        <taxon>Oscillatoriophycideae</taxon>
        <taxon>Oscillatoriales</taxon>
        <taxon>Oscillatoriaceae</taxon>
        <taxon>Phormidium</taxon>
    </lineage>
</organism>
<keyword evidence="9" id="KW-1185">Reference proteome</keyword>
<sequence length="121" mass="13425">MDAIHLSNIRAYGYTGALPEENVLGQWFQADLTLYLDLAEATQSDRLADTHDYRTVIAGTQQIIREAKFALIERLAGAIAASALESDPRLQRVTVKVTKLTPPIPDYTGQVAVEITRDRIQ</sequence>